<reference evidence="2 3" key="1">
    <citation type="submission" date="2019-08" db="EMBL/GenBank/DDBJ databases">
        <title>Paraburkholderia sp. DCY113.</title>
        <authorList>
            <person name="Kang J."/>
        </authorList>
    </citation>
    <scope>NUCLEOTIDE SEQUENCE [LARGE SCALE GENOMIC DNA]</scope>
    <source>
        <strain evidence="2 3">DCY113</strain>
    </source>
</reference>
<proteinExistence type="predicted"/>
<organism evidence="2 3">
    <name type="scientific">Paraburkholderia panacisoli</name>
    <dbReference type="NCBI Taxonomy" id="2603818"/>
    <lineage>
        <taxon>Bacteria</taxon>
        <taxon>Pseudomonadati</taxon>
        <taxon>Pseudomonadota</taxon>
        <taxon>Betaproteobacteria</taxon>
        <taxon>Burkholderiales</taxon>
        <taxon>Burkholderiaceae</taxon>
        <taxon>Paraburkholderia</taxon>
    </lineage>
</organism>
<dbReference type="AlphaFoldDB" id="A0A5B0GRU5"/>
<evidence type="ECO:0000313" key="3">
    <source>
        <dbReference type="Proteomes" id="UP000325273"/>
    </source>
</evidence>
<keyword evidence="3" id="KW-1185">Reference proteome</keyword>
<dbReference type="Proteomes" id="UP000325273">
    <property type="component" value="Unassembled WGS sequence"/>
</dbReference>
<dbReference type="Pfam" id="PF10000">
    <property type="entry name" value="ACT_3"/>
    <property type="match status" value="1"/>
</dbReference>
<dbReference type="InterPro" id="IPR045865">
    <property type="entry name" value="ACT-like_dom_sf"/>
</dbReference>
<dbReference type="EMBL" id="VTUZ01000022">
    <property type="protein sequence ID" value="KAA1005624.1"/>
    <property type="molecule type" value="Genomic_DNA"/>
</dbReference>
<gene>
    <name evidence="2" type="ORF">FVF58_29015</name>
</gene>
<dbReference type="PANTHER" id="PTHR39199">
    <property type="entry name" value="BLR5128 PROTEIN"/>
    <property type="match status" value="1"/>
</dbReference>
<accession>A0A5B0GRU5</accession>
<feature type="domain" description="DUF2241" evidence="1">
    <location>
        <begin position="4"/>
        <end position="69"/>
    </location>
</feature>
<sequence>MSPVSDLAVLLKTLEPVLNPGVFVFASVEDGNAIDPAVIVASIREPEGLSVVTSEADARISGLNTLFKCAWITLTVNSALEAVGLTAAFATALGNSDISCNVVAGAYHDHIFVPLELADAAMHVLHLLQTDGVTGQPPANIV</sequence>
<dbReference type="RefSeq" id="WP_149673215.1">
    <property type="nucleotide sequence ID" value="NZ_VTUZ01000022.1"/>
</dbReference>
<dbReference type="SUPFAM" id="SSF55021">
    <property type="entry name" value="ACT-like"/>
    <property type="match status" value="2"/>
</dbReference>
<evidence type="ECO:0000259" key="1">
    <source>
        <dbReference type="Pfam" id="PF10000"/>
    </source>
</evidence>
<protein>
    <submittedName>
        <fullName evidence="2">ACT domain-containing protein</fullName>
    </submittedName>
</protein>
<dbReference type="Gene3D" id="3.30.2130.10">
    <property type="entry name" value="VC0802-like"/>
    <property type="match status" value="1"/>
</dbReference>
<name>A0A5B0GRU5_9BURK</name>
<comment type="caution">
    <text evidence="2">The sequence shown here is derived from an EMBL/GenBank/DDBJ whole genome shotgun (WGS) entry which is preliminary data.</text>
</comment>
<dbReference type="PANTHER" id="PTHR39199:SF1">
    <property type="entry name" value="BLR5128 PROTEIN"/>
    <property type="match status" value="1"/>
</dbReference>
<dbReference type="InterPro" id="IPR018717">
    <property type="entry name" value="DUF2241"/>
</dbReference>
<evidence type="ECO:0000313" key="2">
    <source>
        <dbReference type="EMBL" id="KAA1005624.1"/>
    </source>
</evidence>